<dbReference type="Proteomes" id="UP000006062">
    <property type="component" value="Chromosome"/>
</dbReference>
<reference evidence="1 2" key="1">
    <citation type="submission" date="2012-06" db="EMBL/GenBank/DDBJ databases">
        <title>Complete sequence of Thiocystis violascens DSM 198.</title>
        <authorList>
            <consortium name="US DOE Joint Genome Institute"/>
            <person name="Lucas S."/>
            <person name="Han J."/>
            <person name="Lapidus A."/>
            <person name="Cheng J.-F."/>
            <person name="Goodwin L."/>
            <person name="Pitluck S."/>
            <person name="Peters L."/>
            <person name="Ovchinnikova G."/>
            <person name="Teshima H."/>
            <person name="Detter J.C."/>
            <person name="Han C."/>
            <person name="Tapia R."/>
            <person name="Land M."/>
            <person name="Hauser L."/>
            <person name="Kyrpides N."/>
            <person name="Ivanova N."/>
            <person name="Pagani I."/>
            <person name="Vogl K."/>
            <person name="Liu Z."/>
            <person name="Frigaard N.-U."/>
            <person name="Bryant D."/>
            <person name="Woyke T."/>
        </authorList>
    </citation>
    <scope>NUCLEOTIDE SEQUENCE [LARGE SCALE GENOMIC DNA]</scope>
    <source>
        <strain evidence="2">ATCC 17096 / DSM 198 / 6111</strain>
    </source>
</reference>
<gene>
    <name evidence="1" type="ordered locus">Thivi_2477</name>
</gene>
<dbReference type="HOGENOM" id="CLU_933211_0_0_6"/>
<evidence type="ECO:0000313" key="2">
    <source>
        <dbReference type="Proteomes" id="UP000006062"/>
    </source>
</evidence>
<evidence type="ECO:0008006" key="3">
    <source>
        <dbReference type="Google" id="ProtNLM"/>
    </source>
</evidence>
<name>I3YBP9_THIV6</name>
<dbReference type="STRING" id="765911.Thivi_2477"/>
<keyword evidence="2" id="KW-1185">Reference proteome</keyword>
<dbReference type="AlphaFoldDB" id="I3YBP9"/>
<dbReference type="OrthoDB" id="9179930at2"/>
<dbReference type="RefSeq" id="WP_014778861.1">
    <property type="nucleotide sequence ID" value="NC_018012.1"/>
</dbReference>
<dbReference type="KEGG" id="tvi:Thivi_2477"/>
<sequence>MGAFKKLKQTDKLVLKQRGGAVVFLESNDDFEIIAQRWFFNEGEDIWFQPADSYETGTGGGGCDAVIDLVNGTRADGIRAFGIVDRDILLNNQNWPLWWEPRDDVFQAARPYGSHIRVLLRWELENYLLHPDAMKIEANDSAMVSTHTADSVLASCLECSDELKNRSAATVAALAVNLSPPAIGFGCNPLVCGITLMEDLQKFLTKKGLSNAAQAMEQERQQIDRFDAPSAPARTRWEHLVRMLDGKAALKYISHRAKTRFDERRAGLANRMFERGIVPLEVREYIKEFKSAI</sequence>
<accession>I3YBP9</accession>
<dbReference type="EMBL" id="CP003154">
    <property type="protein sequence ID" value="AFL74417.1"/>
    <property type="molecule type" value="Genomic_DNA"/>
</dbReference>
<dbReference type="eggNOG" id="ENOG5032UBN">
    <property type="taxonomic scope" value="Bacteria"/>
</dbReference>
<evidence type="ECO:0000313" key="1">
    <source>
        <dbReference type="EMBL" id="AFL74417.1"/>
    </source>
</evidence>
<proteinExistence type="predicted"/>
<protein>
    <recommendedName>
        <fullName evidence="3">DUF4435 domain-containing protein</fullName>
    </recommendedName>
</protein>
<organism evidence="1 2">
    <name type="scientific">Thiocystis violascens (strain ATCC 17096 / DSM 198 / 6111)</name>
    <name type="common">Chromatium violascens</name>
    <dbReference type="NCBI Taxonomy" id="765911"/>
    <lineage>
        <taxon>Bacteria</taxon>
        <taxon>Pseudomonadati</taxon>
        <taxon>Pseudomonadota</taxon>
        <taxon>Gammaproteobacteria</taxon>
        <taxon>Chromatiales</taxon>
        <taxon>Chromatiaceae</taxon>
        <taxon>Thiocystis</taxon>
    </lineage>
</organism>